<keyword evidence="1 2" id="KW-0728">SH3 domain</keyword>
<dbReference type="GO" id="GO:0005886">
    <property type="term" value="C:plasma membrane"/>
    <property type="evidence" value="ECO:0007669"/>
    <property type="project" value="TreeGrafter"/>
</dbReference>
<dbReference type="Gene3D" id="2.30.30.40">
    <property type="entry name" value="SH3 Domains"/>
    <property type="match status" value="1"/>
</dbReference>
<comment type="caution">
    <text evidence="6">The sequence shown here is derived from an EMBL/GenBank/DDBJ whole genome shotgun (WGS) entry which is preliminary data.</text>
</comment>
<dbReference type="SUPFAM" id="SSF50044">
    <property type="entry name" value="SH3-domain"/>
    <property type="match status" value="1"/>
</dbReference>
<dbReference type="GO" id="GO:0031410">
    <property type="term" value="C:cytoplasmic vesicle"/>
    <property type="evidence" value="ECO:0007669"/>
    <property type="project" value="TreeGrafter"/>
</dbReference>
<dbReference type="AlphaFoldDB" id="A0AAW0G772"/>
<feature type="compositionally biased region" description="Polar residues" evidence="3">
    <location>
        <begin position="166"/>
        <end position="177"/>
    </location>
</feature>
<dbReference type="PANTHER" id="PTHR45827">
    <property type="entry name" value="SORTING NEXIN"/>
    <property type="match status" value="1"/>
</dbReference>
<evidence type="ECO:0000256" key="3">
    <source>
        <dbReference type="SAM" id="MobiDB-lite"/>
    </source>
</evidence>
<feature type="region of interest" description="Disordered" evidence="3">
    <location>
        <begin position="50"/>
        <end position="75"/>
    </location>
</feature>
<feature type="signal peptide" evidence="4">
    <location>
        <begin position="1"/>
        <end position="24"/>
    </location>
</feature>
<dbReference type="EMBL" id="JASBNA010000020">
    <property type="protein sequence ID" value="KAK7685587.1"/>
    <property type="molecule type" value="Genomic_DNA"/>
</dbReference>
<evidence type="ECO:0000313" key="7">
    <source>
        <dbReference type="Proteomes" id="UP001385951"/>
    </source>
</evidence>
<evidence type="ECO:0000313" key="6">
    <source>
        <dbReference type="EMBL" id="KAK7685587.1"/>
    </source>
</evidence>
<dbReference type="GO" id="GO:0016197">
    <property type="term" value="P:endosomal transport"/>
    <property type="evidence" value="ECO:0007669"/>
    <property type="project" value="TreeGrafter"/>
</dbReference>
<proteinExistence type="predicted"/>
<feature type="compositionally biased region" description="Acidic residues" evidence="3">
    <location>
        <begin position="55"/>
        <end position="72"/>
    </location>
</feature>
<dbReference type="Proteomes" id="UP001385951">
    <property type="component" value="Unassembled WGS sequence"/>
</dbReference>
<keyword evidence="7" id="KW-1185">Reference proteome</keyword>
<evidence type="ECO:0000256" key="2">
    <source>
        <dbReference type="PROSITE-ProRule" id="PRU00192"/>
    </source>
</evidence>
<keyword evidence="4" id="KW-0732">Signal</keyword>
<reference evidence="6 7" key="1">
    <citation type="submission" date="2022-09" db="EMBL/GenBank/DDBJ databases">
        <authorList>
            <person name="Palmer J.M."/>
        </authorList>
    </citation>
    <scope>NUCLEOTIDE SEQUENCE [LARGE SCALE GENOMIC DNA]</scope>
    <source>
        <strain evidence="6 7">DSM 7382</strain>
    </source>
</reference>
<dbReference type="InterPro" id="IPR036028">
    <property type="entry name" value="SH3-like_dom_sf"/>
</dbReference>
<dbReference type="PANTHER" id="PTHR45827:SF1">
    <property type="entry name" value="SORTING NEXIN"/>
    <property type="match status" value="1"/>
</dbReference>
<dbReference type="GO" id="GO:0097320">
    <property type="term" value="P:plasma membrane tubulation"/>
    <property type="evidence" value="ECO:0007669"/>
    <property type="project" value="TreeGrafter"/>
</dbReference>
<dbReference type="PROSITE" id="PS50002">
    <property type="entry name" value="SH3"/>
    <property type="match status" value="1"/>
</dbReference>
<sequence length="263" mass="28574">MSKPPLSSLTAFLNALSLLSSSNPKEPEFDAGLNASSAWTEARHSHISTNINSLSDDEASDDEADQADDDSGLESVTGRTARALFNFEGKAEFRELTAVQAGDDLEVLKEEVGDGWSLVRWYSEERREIGLLPKSYYTFTSDFAQAPDLELPPSHSRMKSRREASDSSVTPRGSPSHSPQPRPLVPQNTGEWFPSFRRSLLGGRSLNRFSNFVTSGAEEFVLQGSGEEIPAVSAHARDSTTSSIRSGIERTRSQVGGSGSTLC</sequence>
<protein>
    <recommendedName>
        <fullName evidence="5">SH3 domain-containing protein</fullName>
    </recommendedName>
</protein>
<evidence type="ECO:0000259" key="5">
    <source>
        <dbReference type="PROSITE" id="PS50002"/>
    </source>
</evidence>
<evidence type="ECO:0000256" key="1">
    <source>
        <dbReference type="ARBA" id="ARBA00022443"/>
    </source>
</evidence>
<feature type="chain" id="PRO_5043979227" description="SH3 domain-containing protein" evidence="4">
    <location>
        <begin position="25"/>
        <end position="263"/>
    </location>
</feature>
<organism evidence="6 7">
    <name type="scientific">Cerrena zonata</name>
    <dbReference type="NCBI Taxonomy" id="2478898"/>
    <lineage>
        <taxon>Eukaryota</taxon>
        <taxon>Fungi</taxon>
        <taxon>Dikarya</taxon>
        <taxon>Basidiomycota</taxon>
        <taxon>Agaricomycotina</taxon>
        <taxon>Agaricomycetes</taxon>
        <taxon>Polyporales</taxon>
        <taxon>Cerrenaceae</taxon>
        <taxon>Cerrena</taxon>
    </lineage>
</organism>
<evidence type="ECO:0000256" key="4">
    <source>
        <dbReference type="SAM" id="SignalP"/>
    </source>
</evidence>
<accession>A0AAW0G772</accession>
<feature type="domain" description="SH3" evidence="5">
    <location>
        <begin position="76"/>
        <end position="142"/>
    </location>
</feature>
<name>A0AAW0G772_9APHY</name>
<feature type="region of interest" description="Disordered" evidence="3">
    <location>
        <begin position="232"/>
        <end position="263"/>
    </location>
</feature>
<dbReference type="GO" id="GO:0006897">
    <property type="term" value="P:endocytosis"/>
    <property type="evidence" value="ECO:0007669"/>
    <property type="project" value="TreeGrafter"/>
</dbReference>
<dbReference type="InterPro" id="IPR001452">
    <property type="entry name" value="SH3_domain"/>
</dbReference>
<gene>
    <name evidence="6" type="ORF">QCA50_011454</name>
</gene>
<dbReference type="GO" id="GO:0035091">
    <property type="term" value="F:phosphatidylinositol binding"/>
    <property type="evidence" value="ECO:0007669"/>
    <property type="project" value="TreeGrafter"/>
</dbReference>
<feature type="region of interest" description="Disordered" evidence="3">
    <location>
        <begin position="148"/>
        <end position="189"/>
    </location>
</feature>